<evidence type="ECO:0000256" key="3">
    <source>
        <dbReference type="ARBA" id="ARBA00022737"/>
    </source>
</evidence>
<dbReference type="OrthoDB" id="654211at2759"/>
<dbReference type="GO" id="GO:0000978">
    <property type="term" value="F:RNA polymerase II cis-regulatory region sequence-specific DNA binding"/>
    <property type="evidence" value="ECO:0007669"/>
    <property type="project" value="InterPro"/>
</dbReference>
<evidence type="ECO:0000256" key="6">
    <source>
        <dbReference type="ARBA" id="ARBA00023242"/>
    </source>
</evidence>
<keyword evidence="3" id="KW-0677">Repeat</keyword>
<dbReference type="GeneID" id="81405310"/>
<proteinExistence type="predicted"/>
<feature type="domain" description="Xylanolytic transcriptional activator regulatory" evidence="8">
    <location>
        <begin position="254"/>
        <end position="542"/>
    </location>
</feature>
<dbReference type="InterPro" id="IPR007219">
    <property type="entry name" value="XnlR_reg_dom"/>
</dbReference>
<reference evidence="9" key="1">
    <citation type="submission" date="2022-11" db="EMBL/GenBank/DDBJ databases">
        <authorList>
            <person name="Petersen C."/>
        </authorList>
    </citation>
    <scope>NUCLEOTIDE SEQUENCE</scope>
    <source>
        <strain evidence="9">IBT 22155</strain>
    </source>
</reference>
<dbReference type="GO" id="GO:0006351">
    <property type="term" value="P:DNA-templated transcription"/>
    <property type="evidence" value="ECO:0007669"/>
    <property type="project" value="InterPro"/>
</dbReference>
<evidence type="ECO:0000256" key="5">
    <source>
        <dbReference type="ARBA" id="ARBA00022833"/>
    </source>
</evidence>
<dbReference type="GO" id="GO:0000785">
    <property type="term" value="C:chromatin"/>
    <property type="evidence" value="ECO:0007669"/>
    <property type="project" value="TreeGrafter"/>
</dbReference>
<evidence type="ECO:0000259" key="8">
    <source>
        <dbReference type="Pfam" id="PF04082"/>
    </source>
</evidence>
<feature type="compositionally biased region" description="Basic residues" evidence="7">
    <location>
        <begin position="579"/>
        <end position="591"/>
    </location>
</feature>
<keyword evidence="5" id="KW-0862">Zinc</keyword>
<dbReference type="PANTHER" id="PTHR40626:SF10">
    <property type="entry name" value="C2H2-TYPE DOMAIN-CONTAINING PROTEIN"/>
    <property type="match status" value="1"/>
</dbReference>
<evidence type="ECO:0000256" key="1">
    <source>
        <dbReference type="ARBA" id="ARBA00004123"/>
    </source>
</evidence>
<evidence type="ECO:0000256" key="2">
    <source>
        <dbReference type="ARBA" id="ARBA00022723"/>
    </source>
</evidence>
<protein>
    <recommendedName>
        <fullName evidence="8">Xylanolytic transcriptional activator regulatory domain-containing protein</fullName>
    </recommendedName>
</protein>
<evidence type="ECO:0000256" key="4">
    <source>
        <dbReference type="ARBA" id="ARBA00022771"/>
    </source>
</evidence>
<feature type="compositionally biased region" description="Basic and acidic residues" evidence="7">
    <location>
        <begin position="1"/>
        <end position="25"/>
    </location>
</feature>
<dbReference type="CDD" id="cd12148">
    <property type="entry name" value="fungal_TF_MHR"/>
    <property type="match status" value="1"/>
</dbReference>
<evidence type="ECO:0000313" key="9">
    <source>
        <dbReference type="EMBL" id="KAJ5129357.1"/>
    </source>
</evidence>
<feature type="region of interest" description="Disordered" evidence="7">
    <location>
        <begin position="1"/>
        <end position="95"/>
    </location>
</feature>
<dbReference type="Proteomes" id="UP001149079">
    <property type="component" value="Unassembled WGS sequence"/>
</dbReference>
<dbReference type="PANTHER" id="PTHR40626">
    <property type="entry name" value="MIP31509P"/>
    <property type="match status" value="1"/>
</dbReference>
<dbReference type="InterPro" id="IPR051059">
    <property type="entry name" value="VerF-like"/>
</dbReference>
<feature type="compositionally biased region" description="Polar residues" evidence="7">
    <location>
        <begin position="34"/>
        <end position="49"/>
    </location>
</feature>
<dbReference type="GO" id="GO:0005634">
    <property type="term" value="C:nucleus"/>
    <property type="evidence" value="ECO:0007669"/>
    <property type="project" value="UniProtKB-SubCell"/>
</dbReference>
<reference evidence="9" key="2">
    <citation type="journal article" date="2023" name="IMA Fungus">
        <title>Comparative genomic study of the Penicillium genus elucidates a diverse pangenome and 15 lateral gene transfer events.</title>
        <authorList>
            <person name="Petersen C."/>
            <person name="Sorensen T."/>
            <person name="Nielsen M.R."/>
            <person name="Sondergaard T.E."/>
            <person name="Sorensen J.L."/>
            <person name="Fitzpatrick D.A."/>
            <person name="Frisvad J.C."/>
            <person name="Nielsen K.L."/>
        </authorList>
    </citation>
    <scope>NUCLEOTIDE SEQUENCE</scope>
    <source>
        <strain evidence="9">IBT 22155</strain>
    </source>
</reference>
<keyword evidence="2" id="KW-0479">Metal-binding</keyword>
<feature type="compositionally biased region" description="Polar residues" evidence="7">
    <location>
        <begin position="72"/>
        <end position="95"/>
    </location>
</feature>
<dbReference type="RefSeq" id="XP_056519736.1">
    <property type="nucleotide sequence ID" value="XM_056666140.1"/>
</dbReference>
<comment type="caution">
    <text evidence="9">The sequence shown here is derived from an EMBL/GenBank/DDBJ whole genome shotgun (WGS) entry which is preliminary data.</text>
</comment>
<keyword evidence="6" id="KW-0539">Nucleus</keyword>
<dbReference type="EMBL" id="JAPQKL010000005">
    <property type="protein sequence ID" value="KAJ5129357.1"/>
    <property type="molecule type" value="Genomic_DNA"/>
</dbReference>
<name>A0A9W9GSP3_9EURO</name>
<evidence type="ECO:0000256" key="7">
    <source>
        <dbReference type="SAM" id="MobiDB-lite"/>
    </source>
</evidence>
<dbReference type="Pfam" id="PF04082">
    <property type="entry name" value="Fungal_trans"/>
    <property type="match status" value="1"/>
</dbReference>
<keyword evidence="4" id="KW-0863">Zinc-finger</keyword>
<dbReference type="AlphaFoldDB" id="A0A9W9GSP3"/>
<organism evidence="9 10">
    <name type="scientific">Penicillium bovifimosum</name>
    <dbReference type="NCBI Taxonomy" id="126998"/>
    <lineage>
        <taxon>Eukaryota</taxon>
        <taxon>Fungi</taxon>
        <taxon>Dikarya</taxon>
        <taxon>Ascomycota</taxon>
        <taxon>Pezizomycotina</taxon>
        <taxon>Eurotiomycetes</taxon>
        <taxon>Eurotiomycetidae</taxon>
        <taxon>Eurotiales</taxon>
        <taxon>Aspergillaceae</taxon>
        <taxon>Penicillium</taxon>
    </lineage>
</organism>
<comment type="subcellular location">
    <subcellularLocation>
        <location evidence="1">Nucleus</location>
    </subcellularLocation>
</comment>
<sequence length="720" mass="80880">MRSDLLVRHERLSHPGSEENGERYTRPAKRSRHSINTGTWTQNNQAAEQNTDDCDPERSASVGASVTEIENGDQSSRSVYDGSSRTNGTTQEQMSNVSQPLYQGYLNTQQFDDTDGLCADFSTQFESLLSDSFQDLAAFMDNHTPFTEDFASFISPPQEFAPPDPYHNSGSNRFLGVELKADEADSFSRMGSRLPSLQPEEDIPQAPQIDRAPNLFEGVSTKTRDIFVAKVEEFASVVPEVFQLPSRLALSRYLTAYVKGFHEHMPFLHIPTILGETCAIELILAIASIGAQYCFEPEKTVQLFHISHAIARERIRRQDALVISSNSAGLDQLPTECANSETNGHSAQSEQDTIQTAQALLLLMAEATWSKHPTILREALAIQSILATLVRDDGLRSPALSENATWETWAAYESTIRTKWIVFCFFNLHTIVYNITSPILSSDMDGMLLPCRVSTFRATNEEKWQDLITKEHPIWFKDAFSLLFRDDFNTTRIKPNSTLANYILAHALIQHIYLIREVTRHRHKDIPENDIASIEHALRNWKSMWKHTPYSSIDPSNPAGPVSFNSTALLRLAYIRLKSQRRHRPRPRSAHARSNTDIKRISQRADNLAHTQAFARRLACGACFEHPHSKWLEALSSPEAILSVTSGEHKMVMLVKTMLDETDFAVPATFSVASPSGMKLLSANVLRVWAKVFHGPAQVWAIVDVVRVSLKLCADLVENT</sequence>
<accession>A0A9W9GSP3</accession>
<keyword evidence="10" id="KW-1185">Reference proteome</keyword>
<gene>
    <name evidence="9" type="ORF">N7515_005396</name>
</gene>
<evidence type="ECO:0000313" key="10">
    <source>
        <dbReference type="Proteomes" id="UP001149079"/>
    </source>
</evidence>
<feature type="region of interest" description="Disordered" evidence="7">
    <location>
        <begin position="579"/>
        <end position="601"/>
    </location>
</feature>
<dbReference type="GO" id="GO:0008270">
    <property type="term" value="F:zinc ion binding"/>
    <property type="evidence" value="ECO:0007669"/>
    <property type="project" value="UniProtKB-KW"/>
</dbReference>
<dbReference type="GO" id="GO:0000981">
    <property type="term" value="F:DNA-binding transcription factor activity, RNA polymerase II-specific"/>
    <property type="evidence" value="ECO:0007669"/>
    <property type="project" value="InterPro"/>
</dbReference>